<evidence type="ECO:0000313" key="2">
    <source>
        <dbReference type="WBParaSite" id="PS1159_v2.g10913.t1"/>
    </source>
</evidence>
<accession>A0AC35EUL6</accession>
<protein>
    <submittedName>
        <fullName evidence="2">CCR4-NOT transcription complex subunit 11</fullName>
    </submittedName>
</protein>
<reference evidence="2" key="1">
    <citation type="submission" date="2022-11" db="UniProtKB">
        <authorList>
            <consortium name="WormBaseParasite"/>
        </authorList>
    </citation>
    <scope>IDENTIFICATION</scope>
</reference>
<dbReference type="Proteomes" id="UP000887580">
    <property type="component" value="Unplaced"/>
</dbReference>
<dbReference type="WBParaSite" id="PS1159_v2.g10913.t1">
    <property type="protein sequence ID" value="PS1159_v2.g10913.t1"/>
    <property type="gene ID" value="PS1159_v2.g10913"/>
</dbReference>
<sequence length="449" mass="51795">MTSQFLSPQLIPQLTKIINELLQQKEKRLDEILEWFEKRVAGVPRPILLRVLVQYYYYNQLRGPDKIAERIILHFCVFSVSEFRKVFDNYNFTKSDQEINPSVAVLLKCYNDEYRKYDINFANITSAEKQFIGRLLGYTQEQRRLLLLDETPEKLAKIRDDDPFNIYVISLLKRPEAATIVRDIFIDLNLNATNGISSTPSQLPFSSEVRIQKSVVNNSANYPSSSFSSVNERPSSSTMSPSSNNIRSESQQAMIETAQTIFADYDNNVVQHFNNRTDSGVHDCEFLNAESALDELFNGSIKSLRHDELEKSLKNFFEKETNFGILKSYNITLERMIECVIAFPKMMGSALAFMLAANDEKVYTYLNHMMHEKSAIKVTKSDDARIVRLVIYYIHIVVIYMPDIISHRFGEIMNIIPNYSHIRTAPITYNKILQHQRKHGTVSSSSSKN</sequence>
<organism evidence="1 2">
    <name type="scientific">Panagrolaimus sp. PS1159</name>
    <dbReference type="NCBI Taxonomy" id="55785"/>
    <lineage>
        <taxon>Eukaryota</taxon>
        <taxon>Metazoa</taxon>
        <taxon>Ecdysozoa</taxon>
        <taxon>Nematoda</taxon>
        <taxon>Chromadorea</taxon>
        <taxon>Rhabditida</taxon>
        <taxon>Tylenchina</taxon>
        <taxon>Panagrolaimomorpha</taxon>
        <taxon>Panagrolaimoidea</taxon>
        <taxon>Panagrolaimidae</taxon>
        <taxon>Panagrolaimus</taxon>
    </lineage>
</organism>
<evidence type="ECO:0000313" key="1">
    <source>
        <dbReference type="Proteomes" id="UP000887580"/>
    </source>
</evidence>
<name>A0AC35EUL6_9BILA</name>
<proteinExistence type="predicted"/>